<keyword evidence="5" id="KW-1133">Transmembrane helix</keyword>
<dbReference type="HOGENOM" id="CLU_1145941_0_0_7"/>
<name>D0LV52_HALO1</name>
<protein>
    <submittedName>
        <fullName evidence="8">Biopolymer transport protein ExbD/TolR</fullName>
    </submittedName>
</protein>
<evidence type="ECO:0000256" key="6">
    <source>
        <dbReference type="ARBA" id="ARBA00023136"/>
    </source>
</evidence>
<keyword evidence="7" id="KW-0653">Protein transport</keyword>
<keyword evidence="9" id="KW-1185">Reference proteome</keyword>
<dbReference type="GO" id="GO:0022857">
    <property type="term" value="F:transmembrane transporter activity"/>
    <property type="evidence" value="ECO:0007669"/>
    <property type="project" value="InterPro"/>
</dbReference>
<dbReference type="EMBL" id="CP001804">
    <property type="protein sequence ID" value="ACY15893.1"/>
    <property type="molecule type" value="Genomic_DNA"/>
</dbReference>
<dbReference type="OrthoDB" id="5396454at2"/>
<evidence type="ECO:0000313" key="9">
    <source>
        <dbReference type="Proteomes" id="UP000001880"/>
    </source>
</evidence>
<keyword evidence="6" id="KW-0472">Membrane</keyword>
<sequence>MNASQVRAKARRAMKRREEEVEQEEIEGGEINLIPYLDIVTNLMLFLLASISSGMILGQLNTTLPDRGPAQAAVADDDPEQSPNDKPLQLVVSVTGSEILIWSITGLEGTLQEPKARIPRTGSDDTGAPRYDYAQLNRALHEIASRRWAGELRKLPTFQAVLQPDGGIPYGTIIAVMDAMRCKLPEGEVAGQSCLLPSEQDEITKAEAPIDELSRLYDPARAPYDPERFALFHDILFSSGFE</sequence>
<evidence type="ECO:0000256" key="4">
    <source>
        <dbReference type="ARBA" id="ARBA00022692"/>
    </source>
</evidence>
<gene>
    <name evidence="8" type="ordered locus">Hoch_3391</name>
</gene>
<dbReference type="KEGG" id="hoh:Hoch_3391"/>
<dbReference type="GO" id="GO:0015031">
    <property type="term" value="P:protein transport"/>
    <property type="evidence" value="ECO:0007669"/>
    <property type="project" value="UniProtKB-KW"/>
</dbReference>
<dbReference type="eggNOG" id="COG0848">
    <property type="taxonomic scope" value="Bacteria"/>
</dbReference>
<accession>D0LV52</accession>
<dbReference type="RefSeq" id="WP_012828493.1">
    <property type="nucleotide sequence ID" value="NC_013440.1"/>
</dbReference>
<comment type="subcellular location">
    <subcellularLocation>
        <location evidence="1">Cell membrane</location>
        <topology evidence="1">Single-pass membrane protein</topology>
    </subcellularLocation>
    <subcellularLocation>
        <location evidence="7">Cell membrane</location>
        <topology evidence="7">Single-pass type II membrane protein</topology>
    </subcellularLocation>
</comment>
<evidence type="ECO:0000313" key="8">
    <source>
        <dbReference type="EMBL" id="ACY15893.1"/>
    </source>
</evidence>
<reference evidence="8 9" key="1">
    <citation type="journal article" date="2010" name="Stand. Genomic Sci.">
        <title>Complete genome sequence of Haliangium ochraceum type strain (SMP-2).</title>
        <authorList>
            <consortium name="US DOE Joint Genome Institute (JGI-PGF)"/>
            <person name="Ivanova N."/>
            <person name="Daum C."/>
            <person name="Lang E."/>
            <person name="Abt B."/>
            <person name="Kopitz M."/>
            <person name="Saunders E."/>
            <person name="Lapidus A."/>
            <person name="Lucas S."/>
            <person name="Glavina Del Rio T."/>
            <person name="Nolan M."/>
            <person name="Tice H."/>
            <person name="Copeland A."/>
            <person name="Cheng J.F."/>
            <person name="Chen F."/>
            <person name="Bruce D."/>
            <person name="Goodwin L."/>
            <person name="Pitluck S."/>
            <person name="Mavromatis K."/>
            <person name="Pati A."/>
            <person name="Mikhailova N."/>
            <person name="Chen A."/>
            <person name="Palaniappan K."/>
            <person name="Land M."/>
            <person name="Hauser L."/>
            <person name="Chang Y.J."/>
            <person name="Jeffries C.D."/>
            <person name="Detter J.C."/>
            <person name="Brettin T."/>
            <person name="Rohde M."/>
            <person name="Goker M."/>
            <person name="Bristow J."/>
            <person name="Markowitz V."/>
            <person name="Eisen J.A."/>
            <person name="Hugenholtz P."/>
            <person name="Kyrpides N.C."/>
            <person name="Klenk H.P."/>
        </authorList>
    </citation>
    <scope>NUCLEOTIDE SEQUENCE [LARGE SCALE GENOMIC DNA]</scope>
    <source>
        <strain evidence="9">DSM 14365 / CIP 107738 / JCM 11303 / AJ 13395 / SMP-2</strain>
    </source>
</reference>
<dbReference type="GO" id="GO:0005886">
    <property type="term" value="C:plasma membrane"/>
    <property type="evidence" value="ECO:0007669"/>
    <property type="project" value="UniProtKB-SubCell"/>
</dbReference>
<organism evidence="8 9">
    <name type="scientific">Haliangium ochraceum (strain DSM 14365 / JCM 11303 / SMP-2)</name>
    <dbReference type="NCBI Taxonomy" id="502025"/>
    <lineage>
        <taxon>Bacteria</taxon>
        <taxon>Pseudomonadati</taxon>
        <taxon>Myxococcota</taxon>
        <taxon>Polyangia</taxon>
        <taxon>Haliangiales</taxon>
        <taxon>Kofleriaceae</taxon>
        <taxon>Haliangium</taxon>
    </lineage>
</organism>
<evidence type="ECO:0000256" key="3">
    <source>
        <dbReference type="ARBA" id="ARBA00022475"/>
    </source>
</evidence>
<evidence type="ECO:0000256" key="5">
    <source>
        <dbReference type="ARBA" id="ARBA00022989"/>
    </source>
</evidence>
<keyword evidence="3" id="KW-1003">Cell membrane</keyword>
<comment type="similarity">
    <text evidence="2 7">Belongs to the ExbD/TolR family.</text>
</comment>
<evidence type="ECO:0000256" key="2">
    <source>
        <dbReference type="ARBA" id="ARBA00005811"/>
    </source>
</evidence>
<dbReference type="AlphaFoldDB" id="D0LV52"/>
<evidence type="ECO:0000256" key="1">
    <source>
        <dbReference type="ARBA" id="ARBA00004162"/>
    </source>
</evidence>
<proteinExistence type="inferred from homology"/>
<keyword evidence="7" id="KW-0813">Transport</keyword>
<dbReference type="STRING" id="502025.Hoch_3391"/>
<dbReference type="Proteomes" id="UP000001880">
    <property type="component" value="Chromosome"/>
</dbReference>
<dbReference type="InterPro" id="IPR003400">
    <property type="entry name" value="ExbD"/>
</dbReference>
<evidence type="ECO:0000256" key="7">
    <source>
        <dbReference type="RuleBase" id="RU003879"/>
    </source>
</evidence>
<keyword evidence="4 7" id="KW-0812">Transmembrane</keyword>
<dbReference type="Pfam" id="PF02472">
    <property type="entry name" value="ExbD"/>
    <property type="match status" value="1"/>
</dbReference>